<evidence type="ECO:0000313" key="3">
    <source>
        <dbReference type="Proteomes" id="UP001500542"/>
    </source>
</evidence>
<dbReference type="Gene3D" id="3.30.200.20">
    <property type="entry name" value="Phosphorylase Kinase, domain 1"/>
    <property type="match status" value="1"/>
</dbReference>
<dbReference type="InterPro" id="IPR011009">
    <property type="entry name" value="Kinase-like_dom_sf"/>
</dbReference>
<reference evidence="2 3" key="1">
    <citation type="journal article" date="2019" name="Int. J. Syst. Evol. Microbiol.">
        <title>The Global Catalogue of Microorganisms (GCM) 10K type strain sequencing project: providing services to taxonomists for standard genome sequencing and annotation.</title>
        <authorList>
            <consortium name="The Broad Institute Genomics Platform"/>
            <consortium name="The Broad Institute Genome Sequencing Center for Infectious Disease"/>
            <person name="Wu L."/>
            <person name="Ma J."/>
        </authorList>
    </citation>
    <scope>NUCLEOTIDE SEQUENCE [LARGE SCALE GENOMIC DNA]</scope>
    <source>
        <strain evidence="2 3">JCM 10977</strain>
    </source>
</reference>
<keyword evidence="3" id="KW-1185">Reference proteome</keyword>
<dbReference type="Gene3D" id="1.10.510.10">
    <property type="entry name" value="Transferase(Phosphotransferase) domain 1"/>
    <property type="match status" value="1"/>
</dbReference>
<gene>
    <name evidence="2" type="ORF">GCM10009554_59780</name>
</gene>
<dbReference type="SUPFAM" id="SSF56112">
    <property type="entry name" value="Protein kinase-like (PK-like)"/>
    <property type="match status" value="1"/>
</dbReference>
<sequence>MLVEPRLDRAALLDTLREHYGLAFEALRFIPVGWASAAYEVQAGDDRYFLKLWPDGRDAAGAVARLPLVLRLHELGFRVPYPVATAEGALSASVAAGVVALSPFLAGVTPAGWPRWPLAVLDELGRTVAGLHAATSRLSVALPTQYVLSHADLVGDNILVDDDGRISLLDWDEAYLAPPELDLAMLLHGEQPTDAEAFRRALAVYPSDVPLSEDLFAFFLLRRYLDDYTARVLRLHQDELDPAVEADARDGLRRWGSGQWVHLDRTLGLIRGALLENQRIGY</sequence>
<name>A0ABN1RB03_9ACTN</name>
<dbReference type="Proteomes" id="UP001500542">
    <property type="component" value="Unassembled WGS sequence"/>
</dbReference>
<proteinExistence type="predicted"/>
<feature type="domain" description="Aminoglycoside phosphotransferase" evidence="1">
    <location>
        <begin position="27"/>
        <end position="134"/>
    </location>
</feature>
<dbReference type="Pfam" id="PF01636">
    <property type="entry name" value="APH"/>
    <property type="match status" value="2"/>
</dbReference>
<dbReference type="RefSeq" id="WP_343977553.1">
    <property type="nucleotide sequence ID" value="NZ_BAAAHK010000017.1"/>
</dbReference>
<evidence type="ECO:0000259" key="1">
    <source>
        <dbReference type="Pfam" id="PF01636"/>
    </source>
</evidence>
<accession>A0ABN1RB03</accession>
<feature type="domain" description="Aminoglycoside phosphotransferase" evidence="1">
    <location>
        <begin position="140"/>
        <end position="203"/>
    </location>
</feature>
<protein>
    <recommendedName>
        <fullName evidence="1">Aminoglycoside phosphotransferase domain-containing protein</fullName>
    </recommendedName>
</protein>
<dbReference type="InterPro" id="IPR002575">
    <property type="entry name" value="Aminoglycoside_PTrfase"/>
</dbReference>
<organism evidence="2 3">
    <name type="scientific">Kribbella koreensis</name>
    <dbReference type="NCBI Taxonomy" id="57909"/>
    <lineage>
        <taxon>Bacteria</taxon>
        <taxon>Bacillati</taxon>
        <taxon>Actinomycetota</taxon>
        <taxon>Actinomycetes</taxon>
        <taxon>Propionibacteriales</taxon>
        <taxon>Kribbellaceae</taxon>
        <taxon>Kribbella</taxon>
    </lineage>
</organism>
<comment type="caution">
    <text evidence="2">The sequence shown here is derived from an EMBL/GenBank/DDBJ whole genome shotgun (WGS) entry which is preliminary data.</text>
</comment>
<evidence type="ECO:0000313" key="2">
    <source>
        <dbReference type="EMBL" id="GAA0954278.1"/>
    </source>
</evidence>
<dbReference type="EMBL" id="BAAAHK010000017">
    <property type="protein sequence ID" value="GAA0954278.1"/>
    <property type="molecule type" value="Genomic_DNA"/>
</dbReference>